<evidence type="ECO:0008006" key="3">
    <source>
        <dbReference type="Google" id="ProtNLM"/>
    </source>
</evidence>
<keyword evidence="2" id="KW-1185">Reference proteome</keyword>
<dbReference type="AlphaFoldDB" id="A0A1E5G619"/>
<protein>
    <recommendedName>
        <fullName evidence="3">Spore coat protein</fullName>
    </recommendedName>
</protein>
<gene>
    <name evidence="1" type="ORF">BHF68_00560</name>
</gene>
<dbReference type="EMBL" id="MIJE01000001">
    <property type="protein sequence ID" value="OEF98214.1"/>
    <property type="molecule type" value="Genomic_DNA"/>
</dbReference>
<dbReference type="RefSeq" id="WP_069641706.1">
    <property type="nucleotide sequence ID" value="NZ_MIJE01000001.1"/>
</dbReference>
<accession>A0A1E5G619</accession>
<organism evidence="1 2">
    <name type="scientific">Desulfuribacillus alkaliarsenatis</name>
    <dbReference type="NCBI Taxonomy" id="766136"/>
    <lineage>
        <taxon>Bacteria</taxon>
        <taxon>Bacillati</taxon>
        <taxon>Bacillota</taxon>
        <taxon>Desulfuribacillia</taxon>
        <taxon>Desulfuribacillales</taxon>
        <taxon>Desulfuribacillaceae</taxon>
        <taxon>Desulfuribacillus</taxon>
    </lineage>
</organism>
<dbReference type="STRING" id="766136.BHF68_00560"/>
<evidence type="ECO:0000313" key="1">
    <source>
        <dbReference type="EMBL" id="OEF98214.1"/>
    </source>
</evidence>
<dbReference type="OrthoDB" id="1799385at2"/>
<comment type="caution">
    <text evidence="1">The sequence shown here is derived from an EMBL/GenBank/DDBJ whole genome shotgun (WGS) entry which is preliminary data.</text>
</comment>
<sequence length="75" mass="8795">MTQMMGQNQLSDKDLLYIQDELNTELLMVKKYHDAMQTVACPEIKQAFQQACEMHQRHYQTMLTQLQGTTQGQMQ</sequence>
<evidence type="ECO:0000313" key="2">
    <source>
        <dbReference type="Proteomes" id="UP000094296"/>
    </source>
</evidence>
<dbReference type="Proteomes" id="UP000094296">
    <property type="component" value="Unassembled WGS sequence"/>
</dbReference>
<proteinExistence type="predicted"/>
<reference evidence="1 2" key="1">
    <citation type="submission" date="2016-09" db="EMBL/GenBank/DDBJ databases">
        <title>Draft genome sequence for the type strain of Desulfuribacillus alkaliarsenatis AHT28, an obligately anaerobic, sulfidogenic bacterium isolated from Russian soda lake sediments.</title>
        <authorList>
            <person name="Abin C.A."/>
            <person name="Hollibaugh J.T."/>
        </authorList>
    </citation>
    <scope>NUCLEOTIDE SEQUENCE [LARGE SCALE GENOMIC DNA]</scope>
    <source>
        <strain evidence="1 2">AHT28</strain>
    </source>
</reference>
<name>A0A1E5G619_9FIRM</name>